<dbReference type="NCBIfam" id="TIGR01625">
    <property type="entry name" value="YidE_YbjL_dupl"/>
    <property type="match status" value="1"/>
</dbReference>
<dbReference type="InterPro" id="IPR006037">
    <property type="entry name" value="RCK_C"/>
</dbReference>
<feature type="transmembrane region" description="Helical" evidence="8">
    <location>
        <begin position="410"/>
        <end position="431"/>
    </location>
</feature>
<dbReference type="RefSeq" id="WP_086891813.1">
    <property type="nucleotide sequence ID" value="NZ_CP021252.1"/>
</dbReference>
<comment type="subcellular location">
    <subcellularLocation>
        <location evidence="1">Cell membrane</location>
        <topology evidence="1">Multi-pass membrane protein</topology>
    </subcellularLocation>
</comment>
<evidence type="ECO:0000256" key="1">
    <source>
        <dbReference type="ARBA" id="ARBA00004651"/>
    </source>
</evidence>
<dbReference type="GO" id="GO:0005886">
    <property type="term" value="C:plasma membrane"/>
    <property type="evidence" value="ECO:0007669"/>
    <property type="project" value="UniProtKB-SubCell"/>
</dbReference>
<dbReference type="KEGG" id="cstr:CBE89_09805"/>
<feature type="domain" description="RCK C-terminal" evidence="9">
    <location>
        <begin position="263"/>
        <end position="347"/>
    </location>
</feature>
<accession>A0A2Z2J5F8</accession>
<dbReference type="SUPFAM" id="SSF116726">
    <property type="entry name" value="TrkA C-terminal domain-like"/>
    <property type="match status" value="2"/>
</dbReference>
<proteinExistence type="inferred from homology"/>
<sequence>MTQLLAFLADQPILLVFALIGVGMALGNIKLKGISLGAAAVLFLGIAFAAASASTGSAVSVPPVIGTFGLVIFAFGIGNNSGIVFFQSLRTATAPVLSMIAVFIIAAIAAHTVGTYVFELDISVIAGTFAGAITNTPSLAAAAEATGDGASATVGYAVSYLFGVIGMMIVATLLLRDAPNDTDKAAPVTRLHMQITRKEGISIADLLAAGNNEVQVTRLRRVGSNLIIIPGYLDELKPGDVVTVVGTPKDLDAVLLAGGRESPQILDDDRHDLDFRRITISQHQLAGKTIAQVNNALNDRWGARISRIRRGDEDQVANPEFLVELGDRVRVVGPAGHLKAISKYLGDSSQGLTDINPVALGLGLALGILLGHIDIPLPGEATLNLGAAAGVLLVALVMGRIGRIGKMITALPHSANTVLADLGLLLFLAQAGTNAGGQIAGAFSSGAWWKILLLGMIVTTIVAVGIALVMHRMLGNGATKTAGILAGAQTQPAILAFVNNRTAADTRVALGYTLVYPAAMISKILITHGLALLG</sequence>
<dbReference type="GO" id="GO:0006813">
    <property type="term" value="P:potassium ion transport"/>
    <property type="evidence" value="ECO:0007669"/>
    <property type="project" value="InterPro"/>
</dbReference>
<name>A0A2Z2J5F8_CORST</name>
<evidence type="ECO:0000256" key="3">
    <source>
        <dbReference type="ARBA" id="ARBA00022448"/>
    </source>
</evidence>
<feature type="transmembrane region" description="Helical" evidence="8">
    <location>
        <begin position="451"/>
        <end position="470"/>
    </location>
</feature>
<feature type="transmembrane region" description="Helical" evidence="8">
    <location>
        <begin position="36"/>
        <end position="59"/>
    </location>
</feature>
<evidence type="ECO:0000259" key="9">
    <source>
        <dbReference type="PROSITE" id="PS51202"/>
    </source>
</evidence>
<feature type="transmembrane region" description="Helical" evidence="8">
    <location>
        <begin position="154"/>
        <end position="175"/>
    </location>
</feature>
<evidence type="ECO:0000256" key="5">
    <source>
        <dbReference type="ARBA" id="ARBA00022692"/>
    </source>
</evidence>
<dbReference type="PROSITE" id="PS51202">
    <property type="entry name" value="RCK_C"/>
    <property type="match status" value="2"/>
</dbReference>
<feature type="transmembrane region" description="Helical" evidence="8">
    <location>
        <begin position="65"/>
        <end position="86"/>
    </location>
</feature>
<feature type="transmembrane region" description="Helical" evidence="8">
    <location>
        <begin position="358"/>
        <end position="375"/>
    </location>
</feature>
<comment type="similarity">
    <text evidence="2">Belongs to the AAE transporter (TC 2.A.81) family.</text>
</comment>
<feature type="transmembrane region" description="Helical" evidence="8">
    <location>
        <begin position="381"/>
        <end position="398"/>
    </location>
</feature>
<dbReference type="AlphaFoldDB" id="A0A2Z2J5F8"/>
<protein>
    <submittedName>
        <fullName evidence="10">Transporter</fullName>
    </submittedName>
</protein>
<keyword evidence="6 8" id="KW-1133">Transmembrane helix</keyword>
<evidence type="ECO:0000256" key="2">
    <source>
        <dbReference type="ARBA" id="ARBA00009854"/>
    </source>
</evidence>
<dbReference type="EMBL" id="CP021252">
    <property type="protein sequence ID" value="ART21757.1"/>
    <property type="molecule type" value="Genomic_DNA"/>
</dbReference>
<dbReference type="Pfam" id="PF06826">
    <property type="entry name" value="Asp-Al_Ex"/>
    <property type="match status" value="2"/>
</dbReference>
<keyword evidence="7 8" id="KW-0472">Membrane</keyword>
<feature type="transmembrane region" description="Helical" evidence="8">
    <location>
        <begin position="98"/>
        <end position="118"/>
    </location>
</feature>
<dbReference type="PANTHER" id="PTHR30445:SF3">
    <property type="entry name" value="TRANSPORT PROTEIN YIDE-RELATED"/>
    <property type="match status" value="1"/>
</dbReference>
<evidence type="ECO:0000256" key="6">
    <source>
        <dbReference type="ARBA" id="ARBA00022989"/>
    </source>
</evidence>
<dbReference type="GO" id="GO:0008324">
    <property type="term" value="F:monoatomic cation transmembrane transporter activity"/>
    <property type="evidence" value="ECO:0007669"/>
    <property type="project" value="InterPro"/>
</dbReference>
<dbReference type="Proteomes" id="UP000250197">
    <property type="component" value="Chromosome"/>
</dbReference>
<dbReference type="Gene3D" id="3.30.70.1450">
    <property type="entry name" value="Regulator of K+ conductance, C-terminal domain"/>
    <property type="match status" value="2"/>
</dbReference>
<evidence type="ECO:0000313" key="10">
    <source>
        <dbReference type="EMBL" id="ART21757.1"/>
    </source>
</evidence>
<dbReference type="InterPro" id="IPR006512">
    <property type="entry name" value="YidE_YbjL"/>
</dbReference>
<keyword evidence="3" id="KW-0813">Transport</keyword>
<reference evidence="10 11" key="1">
    <citation type="submission" date="2017-05" db="EMBL/GenBank/DDBJ databases">
        <title>Complete genome sequence of Corynebacterium striatum KC-Na-1 isolated from Neophocaena asiaeorientalis in Korea.</title>
        <authorList>
            <person name="Kim J.H."/>
            <person name="Lee K."/>
        </authorList>
    </citation>
    <scope>NUCLEOTIDE SEQUENCE [LARGE SCALE GENOMIC DNA]</scope>
    <source>
        <strain evidence="10 11">KC-Na-01</strain>
    </source>
</reference>
<feature type="transmembrane region" description="Helical" evidence="8">
    <location>
        <begin position="12"/>
        <end position="29"/>
    </location>
</feature>
<organism evidence="10 11">
    <name type="scientific">Corynebacterium striatum</name>
    <dbReference type="NCBI Taxonomy" id="43770"/>
    <lineage>
        <taxon>Bacteria</taxon>
        <taxon>Bacillati</taxon>
        <taxon>Actinomycetota</taxon>
        <taxon>Actinomycetes</taxon>
        <taxon>Mycobacteriales</taxon>
        <taxon>Corynebacteriaceae</taxon>
        <taxon>Corynebacterium</taxon>
    </lineage>
</organism>
<feature type="domain" description="RCK C-terminal" evidence="9">
    <location>
        <begin position="178"/>
        <end position="260"/>
    </location>
</feature>
<keyword evidence="4" id="KW-1003">Cell membrane</keyword>
<evidence type="ECO:0000256" key="8">
    <source>
        <dbReference type="SAM" id="Phobius"/>
    </source>
</evidence>
<keyword evidence="5 8" id="KW-0812">Transmembrane</keyword>
<dbReference type="PANTHER" id="PTHR30445">
    <property type="entry name" value="K(+)_H(+) ANTIPORTER SUBUNIT KHTT"/>
    <property type="match status" value="1"/>
</dbReference>
<evidence type="ECO:0000256" key="4">
    <source>
        <dbReference type="ARBA" id="ARBA00022475"/>
    </source>
</evidence>
<dbReference type="InterPro" id="IPR036721">
    <property type="entry name" value="RCK_C_sf"/>
</dbReference>
<evidence type="ECO:0000313" key="11">
    <source>
        <dbReference type="Proteomes" id="UP000250197"/>
    </source>
</evidence>
<evidence type="ECO:0000256" key="7">
    <source>
        <dbReference type="ARBA" id="ARBA00023136"/>
    </source>
</evidence>
<dbReference type="Pfam" id="PF02080">
    <property type="entry name" value="TrkA_C"/>
    <property type="match status" value="1"/>
</dbReference>
<dbReference type="InterPro" id="IPR050144">
    <property type="entry name" value="AAE_transporter"/>
</dbReference>
<gene>
    <name evidence="10" type="ORF">CBE89_09805</name>
</gene>